<comment type="similarity">
    <text evidence="4">Belongs to the glycosyl hydrolase 17 family.</text>
</comment>
<dbReference type="EC" id="3.2.1.39" evidence="5"/>
<keyword evidence="9" id="KW-0336">GPI-anchor</keyword>
<reference evidence="23 24" key="1">
    <citation type="journal article" date="2018" name="New Phytol.">
        <title>Comparative genomics and transcriptomics depict ericoid mycorrhizal fungi as versatile saprotrophs and plant mutualists.</title>
        <authorList>
            <person name="Martino E."/>
            <person name="Morin E."/>
            <person name="Grelet G.A."/>
            <person name="Kuo A."/>
            <person name="Kohler A."/>
            <person name="Daghino S."/>
            <person name="Barry K.W."/>
            <person name="Cichocki N."/>
            <person name="Clum A."/>
            <person name="Dockter R.B."/>
            <person name="Hainaut M."/>
            <person name="Kuo R.C."/>
            <person name="LaButti K."/>
            <person name="Lindahl B.D."/>
            <person name="Lindquist E.A."/>
            <person name="Lipzen A."/>
            <person name="Khouja H.R."/>
            <person name="Magnuson J."/>
            <person name="Murat C."/>
            <person name="Ohm R.A."/>
            <person name="Singer S.W."/>
            <person name="Spatafora J.W."/>
            <person name="Wang M."/>
            <person name="Veneault-Fourrey C."/>
            <person name="Henrissat B."/>
            <person name="Grigoriev I.V."/>
            <person name="Martin F.M."/>
            <person name="Perotto S."/>
        </authorList>
    </citation>
    <scope>NUCLEOTIDE SEQUENCE [LARGE SCALE GENOMIC DNA]</scope>
    <source>
        <strain evidence="23 24">ATCC 22711</strain>
    </source>
</reference>
<dbReference type="SUPFAM" id="SSF51445">
    <property type="entry name" value="(Trans)glycosidases"/>
    <property type="match status" value="1"/>
</dbReference>
<keyword evidence="17" id="KW-0624">Polysaccharide degradation</keyword>
<keyword evidence="7" id="KW-0134">Cell wall</keyword>
<feature type="region of interest" description="Disordered" evidence="21">
    <location>
        <begin position="381"/>
        <end position="412"/>
    </location>
</feature>
<dbReference type="GO" id="GO:0042973">
    <property type="term" value="F:glucan endo-1,3-beta-D-glucosidase activity"/>
    <property type="evidence" value="ECO:0007669"/>
    <property type="project" value="UniProtKB-EC"/>
</dbReference>
<dbReference type="PANTHER" id="PTHR16631:SF13">
    <property type="entry name" value="GLUCAN ENDO-1,3-BETA-GLUCOSIDASE EGLC-RELATED"/>
    <property type="match status" value="1"/>
</dbReference>
<keyword evidence="13" id="KW-0325">Glycoprotein</keyword>
<feature type="signal peptide" evidence="22">
    <location>
        <begin position="1"/>
        <end position="20"/>
    </location>
</feature>
<dbReference type="AlphaFoldDB" id="A0A2T3BE18"/>
<dbReference type="Gene3D" id="3.20.20.80">
    <property type="entry name" value="Glycosidases"/>
    <property type="match status" value="1"/>
</dbReference>
<evidence type="ECO:0000256" key="18">
    <source>
        <dbReference type="ARBA" id="ARBA00025152"/>
    </source>
</evidence>
<keyword evidence="8" id="KW-0964">Secreted</keyword>
<evidence type="ECO:0000313" key="24">
    <source>
        <dbReference type="Proteomes" id="UP000241818"/>
    </source>
</evidence>
<evidence type="ECO:0000256" key="10">
    <source>
        <dbReference type="ARBA" id="ARBA00022729"/>
    </source>
</evidence>
<keyword evidence="11 23" id="KW-0378">Hydrolase</keyword>
<accession>A0A2T3BE18</accession>
<evidence type="ECO:0000313" key="23">
    <source>
        <dbReference type="EMBL" id="PSS27635.1"/>
    </source>
</evidence>
<comment type="function">
    <text evidence="18">Glucanases play a role in cell expansion during growth, in cell-cell fusion during mating, and in spore release during sporulation. This enzyme may be involved in beta-glucan degradation and also function biosynthetically as a transglycosylase.</text>
</comment>
<dbReference type="GO" id="GO:0005886">
    <property type="term" value="C:plasma membrane"/>
    <property type="evidence" value="ECO:0007669"/>
    <property type="project" value="UniProtKB-SubCell"/>
</dbReference>
<evidence type="ECO:0000256" key="11">
    <source>
        <dbReference type="ARBA" id="ARBA00022801"/>
    </source>
</evidence>
<dbReference type="PANTHER" id="PTHR16631">
    <property type="entry name" value="GLUCAN 1,3-BETA-GLUCOSIDASE"/>
    <property type="match status" value="1"/>
</dbReference>
<evidence type="ECO:0000256" key="13">
    <source>
        <dbReference type="ARBA" id="ARBA00023180"/>
    </source>
</evidence>
<keyword evidence="14" id="KW-0119">Carbohydrate metabolism</keyword>
<comment type="catalytic activity">
    <reaction evidence="1">
        <text>Hydrolysis of (1-&gt;3)-beta-D-glucosidic linkages in (1-&gt;3)-beta-D-glucans.</text>
        <dbReference type="EC" id="3.2.1.39"/>
    </reaction>
</comment>
<evidence type="ECO:0000256" key="6">
    <source>
        <dbReference type="ARBA" id="ARBA00019762"/>
    </source>
</evidence>
<evidence type="ECO:0000256" key="22">
    <source>
        <dbReference type="SAM" id="SignalP"/>
    </source>
</evidence>
<dbReference type="GO" id="GO:0009277">
    <property type="term" value="C:fungal-type cell wall"/>
    <property type="evidence" value="ECO:0007669"/>
    <property type="project" value="TreeGrafter"/>
</dbReference>
<dbReference type="GO" id="GO:0098552">
    <property type="term" value="C:side of membrane"/>
    <property type="evidence" value="ECO:0007669"/>
    <property type="project" value="UniProtKB-KW"/>
</dbReference>
<evidence type="ECO:0000256" key="3">
    <source>
        <dbReference type="ARBA" id="ARBA00004609"/>
    </source>
</evidence>
<evidence type="ECO:0000256" key="9">
    <source>
        <dbReference type="ARBA" id="ARBA00022622"/>
    </source>
</evidence>
<dbReference type="InParanoid" id="A0A2T3BE18"/>
<dbReference type="Proteomes" id="UP000241818">
    <property type="component" value="Unassembled WGS sequence"/>
</dbReference>
<evidence type="ECO:0000256" key="21">
    <source>
        <dbReference type="SAM" id="MobiDB-lite"/>
    </source>
</evidence>
<evidence type="ECO:0000256" key="12">
    <source>
        <dbReference type="ARBA" id="ARBA00023136"/>
    </source>
</evidence>
<dbReference type="GO" id="GO:0005576">
    <property type="term" value="C:extracellular region"/>
    <property type="evidence" value="ECO:0007669"/>
    <property type="project" value="TreeGrafter"/>
</dbReference>
<evidence type="ECO:0000256" key="1">
    <source>
        <dbReference type="ARBA" id="ARBA00000382"/>
    </source>
</evidence>
<evidence type="ECO:0000256" key="17">
    <source>
        <dbReference type="ARBA" id="ARBA00023326"/>
    </source>
</evidence>
<evidence type="ECO:0000256" key="20">
    <source>
        <dbReference type="ARBA" id="ARBA00032906"/>
    </source>
</evidence>
<dbReference type="FunFam" id="3.20.20.80:FF:000233">
    <property type="entry name" value="Probable glucan endo-1,3-beta-glucosidase eglC"/>
    <property type="match status" value="1"/>
</dbReference>
<dbReference type="GO" id="GO:0000272">
    <property type="term" value="P:polysaccharide catabolic process"/>
    <property type="evidence" value="ECO:0007669"/>
    <property type="project" value="UniProtKB-KW"/>
</dbReference>
<evidence type="ECO:0000256" key="4">
    <source>
        <dbReference type="ARBA" id="ARBA00008773"/>
    </source>
</evidence>
<evidence type="ECO:0000256" key="19">
    <source>
        <dbReference type="ARBA" id="ARBA00032134"/>
    </source>
</evidence>
<dbReference type="GO" id="GO:0009986">
    <property type="term" value="C:cell surface"/>
    <property type="evidence" value="ECO:0007669"/>
    <property type="project" value="TreeGrafter"/>
</dbReference>
<protein>
    <recommendedName>
        <fullName evidence="6">Probable glucan endo-1,3-beta-glucosidase eglC</fullName>
        <ecNumber evidence="5">3.2.1.39</ecNumber>
    </recommendedName>
    <alternativeName>
        <fullName evidence="19">Endo-1,3-beta-glucanase eglC</fullName>
    </alternativeName>
    <alternativeName>
        <fullName evidence="20">Laminarinase eglC</fullName>
    </alternativeName>
</protein>
<evidence type="ECO:0000256" key="5">
    <source>
        <dbReference type="ARBA" id="ARBA00012780"/>
    </source>
</evidence>
<dbReference type="EMBL" id="KZ679006">
    <property type="protein sequence ID" value="PSS27635.1"/>
    <property type="molecule type" value="Genomic_DNA"/>
</dbReference>
<feature type="chain" id="PRO_5015616241" description="Probable glucan endo-1,3-beta-glucosidase eglC" evidence="22">
    <location>
        <begin position="21"/>
        <end position="494"/>
    </location>
</feature>
<keyword evidence="24" id="KW-1185">Reference proteome</keyword>
<dbReference type="GeneID" id="36570266"/>
<dbReference type="InterPro" id="IPR017853">
    <property type="entry name" value="GH"/>
</dbReference>
<evidence type="ECO:0000256" key="8">
    <source>
        <dbReference type="ARBA" id="ARBA00022525"/>
    </source>
</evidence>
<dbReference type="RefSeq" id="XP_024725160.1">
    <property type="nucleotide sequence ID" value="XM_024862185.1"/>
</dbReference>
<organism evidence="23 24">
    <name type="scientific">Amorphotheca resinae ATCC 22711</name>
    <dbReference type="NCBI Taxonomy" id="857342"/>
    <lineage>
        <taxon>Eukaryota</taxon>
        <taxon>Fungi</taxon>
        <taxon>Dikarya</taxon>
        <taxon>Ascomycota</taxon>
        <taxon>Pezizomycotina</taxon>
        <taxon>Leotiomycetes</taxon>
        <taxon>Helotiales</taxon>
        <taxon>Amorphothecaceae</taxon>
        <taxon>Amorphotheca</taxon>
    </lineage>
</organism>
<dbReference type="OrthoDB" id="77201at2759"/>
<dbReference type="GO" id="GO:0071555">
    <property type="term" value="P:cell wall organization"/>
    <property type="evidence" value="ECO:0007669"/>
    <property type="project" value="UniProtKB-KW"/>
</dbReference>
<keyword evidence="16" id="KW-0961">Cell wall biogenesis/degradation</keyword>
<evidence type="ECO:0000256" key="14">
    <source>
        <dbReference type="ARBA" id="ARBA00023277"/>
    </source>
</evidence>
<sequence length="494" mass="48833">MRSASAVLLALAASLSTTSAALQGFNYGATKSDGSYNFQSDYQALFSTAKNLVGTSGFTSARLYTMIQGGSSTNEPTSAIPAAIAENTSLLLGLWASGGEGPFQAEITALKSAIQQYGTDFTKLVVGISVGSEDLYRSSPMGIAAKSGYGAEPSDIVRYIGLVRDAIKGTPLSDAPIGHVDTWTAWANSSNSAVAEACDWVGMDAYPYFQSTMSNSIESGASLFNAALQQTKDATAGKPVWITETGWPVSGSTQNLGVPSVENAKKYWDAVGCPNFGKINTWWYTLQDAAPVTPNPSFGIVGSTLSTTPLFDLSCNAVSSSSSSAHSSTATSAASSAATGAAHASVTSAAASSAATSFSTVVTGSHAASSGAAVSPSQGVAVASGSSASSGSSPASATGTASTSISSSISSPYSISSPSSVSGGAGPAANASAIEAPAGASAPVNGSYGAATATPSSPGSSPTAPLTISANGASPLSRSFVLAMGAVLAAFAAL</sequence>
<evidence type="ECO:0000256" key="2">
    <source>
        <dbReference type="ARBA" id="ARBA00004191"/>
    </source>
</evidence>
<keyword evidence="15" id="KW-0449">Lipoprotein</keyword>
<dbReference type="STRING" id="857342.A0A2T3BE18"/>
<evidence type="ECO:0000256" key="16">
    <source>
        <dbReference type="ARBA" id="ARBA00023316"/>
    </source>
</evidence>
<dbReference type="InterPro" id="IPR050732">
    <property type="entry name" value="Beta-glucan_modifiers"/>
</dbReference>
<proteinExistence type="inferred from homology"/>
<dbReference type="FunCoup" id="A0A2T3BE18">
    <property type="interactions" value="387"/>
</dbReference>
<name>A0A2T3BE18_AMORE</name>
<keyword evidence="10 22" id="KW-0732">Signal</keyword>
<gene>
    <name evidence="23" type="ORF">M430DRAFT_131363</name>
</gene>
<evidence type="ECO:0000256" key="7">
    <source>
        <dbReference type="ARBA" id="ARBA00022512"/>
    </source>
</evidence>
<keyword evidence="12" id="KW-0472">Membrane</keyword>
<evidence type="ECO:0000256" key="15">
    <source>
        <dbReference type="ARBA" id="ARBA00023288"/>
    </source>
</evidence>
<comment type="subcellular location">
    <subcellularLocation>
        <location evidence="3">Cell membrane</location>
        <topology evidence="3">Lipid-anchor</topology>
        <topology evidence="3">GPI-anchor</topology>
    </subcellularLocation>
    <subcellularLocation>
        <location evidence="2">Secreted</location>
        <location evidence="2">Cell wall</location>
    </subcellularLocation>
</comment>